<dbReference type="PANTHER" id="PTHR41313">
    <property type="entry name" value="ADENINE-SPECIFIC METHYLTRANSFERASE"/>
    <property type="match status" value="1"/>
</dbReference>
<dbReference type="InterPro" id="IPR003356">
    <property type="entry name" value="DNA_methylase_A-5"/>
</dbReference>
<evidence type="ECO:0000313" key="4">
    <source>
        <dbReference type="Proteomes" id="UP000228765"/>
    </source>
</evidence>
<feature type="domain" description="Helicase C-terminal" evidence="2">
    <location>
        <begin position="1399"/>
        <end position="1561"/>
    </location>
</feature>
<dbReference type="KEGG" id="vg:54982901"/>
<dbReference type="SUPFAM" id="SSF53335">
    <property type="entry name" value="S-adenosyl-L-methionine-dependent methyltransferases"/>
    <property type="match status" value="1"/>
</dbReference>
<dbReference type="RefSeq" id="YP_009792693.1">
    <property type="nucleotide sequence ID" value="NC_047861.1"/>
</dbReference>
<dbReference type="Pfam" id="PF02384">
    <property type="entry name" value="N6_Mtase"/>
    <property type="match status" value="1"/>
</dbReference>
<feature type="domain" description="Helicase ATP-binding" evidence="1">
    <location>
        <begin position="1003"/>
        <end position="1259"/>
    </location>
</feature>
<evidence type="ECO:0000259" key="2">
    <source>
        <dbReference type="PROSITE" id="PS51194"/>
    </source>
</evidence>
<organism evidence="3 4">
    <name type="scientific">Bordetella phage vB_BbrM_PHB04</name>
    <dbReference type="NCBI Taxonomy" id="2029657"/>
    <lineage>
        <taxon>Viruses</taxon>
        <taxon>Duplodnaviria</taxon>
        <taxon>Heunggongvirae</taxon>
        <taxon>Uroviricota</taxon>
        <taxon>Caudoviricetes</taxon>
        <taxon>Phabquatrovirus</taxon>
        <taxon>Phabquatrovirus PHB04</taxon>
    </lineage>
</organism>
<dbReference type="Gene3D" id="3.40.50.300">
    <property type="entry name" value="P-loop containing nucleotide triphosphate hydrolases"/>
    <property type="match status" value="2"/>
</dbReference>
<dbReference type="InterPro" id="IPR014001">
    <property type="entry name" value="Helicase_ATP-bd"/>
</dbReference>
<protein>
    <submittedName>
        <fullName evidence="3">N-6 DNA methylase</fullName>
    </submittedName>
</protein>
<evidence type="ECO:0000259" key="1">
    <source>
        <dbReference type="PROSITE" id="PS51192"/>
    </source>
</evidence>
<name>A0A291L9W0_9CAUD</name>
<keyword evidence="3" id="KW-0489">Methyltransferase</keyword>
<keyword evidence="4" id="KW-1185">Reference proteome</keyword>
<accession>A0A291L9W0</accession>
<evidence type="ECO:0000313" key="3">
    <source>
        <dbReference type="EMBL" id="ATI15645.1"/>
    </source>
</evidence>
<dbReference type="EMBL" id="MF663786">
    <property type="protein sequence ID" value="ATI15645.1"/>
    <property type="molecule type" value="Genomic_DNA"/>
</dbReference>
<dbReference type="SUPFAM" id="SSF52540">
    <property type="entry name" value="P-loop containing nucleoside triphosphate hydrolases"/>
    <property type="match status" value="2"/>
</dbReference>
<dbReference type="InterPro" id="IPR052933">
    <property type="entry name" value="DNA_Protect_Modify"/>
</dbReference>
<dbReference type="InterPro" id="IPR027417">
    <property type="entry name" value="P-loop_NTPase"/>
</dbReference>
<proteinExistence type="predicted"/>
<dbReference type="Pfam" id="PF00271">
    <property type="entry name" value="Helicase_C"/>
    <property type="match status" value="1"/>
</dbReference>
<dbReference type="CDD" id="cd02440">
    <property type="entry name" value="AdoMet_MTases"/>
    <property type="match status" value="1"/>
</dbReference>
<dbReference type="GO" id="GO:0005524">
    <property type="term" value="F:ATP binding"/>
    <property type="evidence" value="ECO:0007669"/>
    <property type="project" value="InterPro"/>
</dbReference>
<dbReference type="Pfam" id="PF00176">
    <property type="entry name" value="SNF2-rel_dom"/>
    <property type="match status" value="2"/>
</dbReference>
<dbReference type="PROSITE" id="PS51192">
    <property type="entry name" value="HELICASE_ATP_BIND_1"/>
    <property type="match status" value="1"/>
</dbReference>
<dbReference type="Gene3D" id="3.40.50.150">
    <property type="entry name" value="Vaccinia Virus protein VP39"/>
    <property type="match status" value="1"/>
</dbReference>
<dbReference type="PRINTS" id="PR00507">
    <property type="entry name" value="N12N6MTFRASE"/>
</dbReference>
<dbReference type="GO" id="GO:0008170">
    <property type="term" value="F:N-methyltransferase activity"/>
    <property type="evidence" value="ECO:0007669"/>
    <property type="project" value="InterPro"/>
</dbReference>
<dbReference type="SMART" id="SM00487">
    <property type="entry name" value="DEXDc"/>
    <property type="match status" value="1"/>
</dbReference>
<dbReference type="InterPro" id="IPR001650">
    <property type="entry name" value="Helicase_C-like"/>
</dbReference>
<dbReference type="InterPro" id="IPR000330">
    <property type="entry name" value="SNF2_N"/>
</dbReference>
<dbReference type="GO" id="GO:0032259">
    <property type="term" value="P:methylation"/>
    <property type="evidence" value="ECO:0007669"/>
    <property type="project" value="UniProtKB-KW"/>
</dbReference>
<sequence length="2097" mass="229578">MIILLTKAQLALFDTPVHVGAHVRKDGTVVKPHIRIQKVALKPHAQGSLFAEPPPAPAPRAKRSKLDAFIARHGGLNGLAQMLAGMTEGQQQQIFAGMGKLDGKTPAEMAAMFDGLKPAEPAKGETLDLFAQPAAEPKPASEFVAPPALDLPVVEHDGDTWHVLNTGAARDDGKVMAHLSSTTRGRQQANGVVPVQMQDYLPREALGMTADPAPEIVEHVTKNGKGKTLRGIIRRDLTQAEAKDIDPYTFRKDGGWFIREKHLAAATPAKAPDIAPAALDTTPVAVDIAPAERGSFGVPAGITKGQRREINAQVVDLVTADKDEYSDADRALMRQYSGNGGCGDSWNEFYTDPAVASAMWTALANLGFTSGTVLEPSCATGVFLHTAPAGVKVTGVELDPTSAKVAEVLHGDRHEIVNASLERFATQDGDRQFDVVIGNAPFGLRGPLIKDDKPGLKSAEGYFLDTALDKTKPGGIVAMIVPTSVMDAKSNRSLRERLLRKGEFLGAVRMPNTAFEHSHTGVTTDIVFFRKRADDVAGALMTVNRDTLKQLGVWDDEYLSGGYFAGRGASSIFGTMEAGWRAKAGMGQDITVSGSMQGVPDEIAKWTPDEVTTATPDVHAVLDALGDDEAAKKKALGGAVMRAYGNAKVGDTKVVDGVTYILQGRPPRWHRVDEFLADPAVRDAQDIAADIDRLFTGQAVDRPALEERVRAWVAQHGNPGKNANLQLAASQDKTLYRLIGAVSADGSLSDAVTGRAARRVEGTLDTAAQSLALERTSGTFSAAELADRIGKDVEEVEDALFASPAYAYAGGGQWTTMDQYLTGELWPKLDLVRAEIARGDLRDGLAEKYAAQARRLEEVIDPKSLEDVEVMVNSAFVPTDVLAAYFNDRKNGSDNDWVRKQPDVSITFADGIYTIQGGNQYGDAALLDKYLNRTGVRKDDLPTIERWNEDFKLWLLSSRYRDQVEDLYNRKFRGFVQREFSNAPIDIPGLNDEGLKDYQYGGLRWALAAGKGIIAADVGLGKTVRGLMLARMAKMNGQAKKPTFVVPKSVLANWMAEAEKWFPGSRVLVIGETYTRDKAGNLKSKPDTAAERNRKLHELTQNDYDFVFISQPSFNDIDLDPITKEQYVGEDFWVQRGDKLGNAGDKRRKKVREAYEQAIADRDFRKRTDAIYFNDLGVDMLLVDEGHAFKNLYAARARFGESPKFLGGQGLSNRALDMNLKTRWVREQNGGNGIFMLTATPTKNSPLEIYSMLSHISPEAFERIGIRNSEEFLDRFCEFANDKILGTDGTIQDALVTVGFKNLGELREIMRRYIDRKTAADVGLALPARDDRMHMIDMTAEQQAVYADLREQMAELATKKDATGDAHIFSIMDKMAKAAMDLELLGAEHAGAHSPKYAEAAKHIAAGAKDGGQVVFAEAVDTHEKIAAALVKAGIPRDRIAIMNAQEAESSAKRQNIADAFNAGKLDVVIGNKTMEEGQNLQKRTTDIHHMDLPWEPASMQQRNGRGLRQGNINEAVRLHVYISKGSFDGYRYQSMMAKKDWQDVLWNGGDRVDNMAREGRFDRSDLLIMMSADPEAERAKFEADKAAAQERYDGEQRRAAASEFVRFQVMKRSFRDLQNKNSVSAQRLRAKIERAKTILSNNKYFGAKGALDSDQPVVIHPDTGIAMQRGTGLDVTETDGSTVKWVVTDVNPTTGDVSMRRYGEIKGAGAITVPSSKLAHGVAAFKFDEAAEAAQVAAKLEAAAADKANNLGSWEDVTALPPSILASSHDAIQRQVKAGAKAHTFRMPYGDVPMINRETGALEVAESYGHHNQHDTHDYLLPTEANREKAIQAYIADQQARTFGTEYMTKRRGGRSEARFVEKYPGKFGQRHNRWTSAGKMAFGEGFEKEAREAFSRVQGERIRRAPTFADALREAAPMAEFGYSTTPTWPRKALATLFAKAKHDGVLGQSFQAVQPKTESYGRQVNVLPNELWSYRDGSQIGSALSADGWYNGQPVAGTVRNTLVRLAEKNGYHDLAAAMMVSAKDGDPEATVRDLMRLPVMSNEAVADAVRHMIAKHPEIGEKTVKELGPSYQPHIPFQTQGMKLADALRKEAA</sequence>
<dbReference type="GO" id="GO:0003677">
    <property type="term" value="F:DNA binding"/>
    <property type="evidence" value="ECO:0007669"/>
    <property type="project" value="InterPro"/>
</dbReference>
<dbReference type="PANTHER" id="PTHR41313:SF1">
    <property type="entry name" value="DNA METHYLASE ADENINE-SPECIFIC DOMAIN-CONTAINING PROTEIN"/>
    <property type="match status" value="1"/>
</dbReference>
<dbReference type="PROSITE" id="PS51194">
    <property type="entry name" value="HELICASE_CTER"/>
    <property type="match status" value="1"/>
</dbReference>
<dbReference type="Proteomes" id="UP000228765">
    <property type="component" value="Segment"/>
</dbReference>
<dbReference type="GeneID" id="54982901"/>
<reference evidence="3 4" key="1">
    <citation type="submission" date="2017-08" db="EMBL/GenBank/DDBJ databases">
        <title>Complete genome sequence of a novel bacteriophage infecting Bordetella bronchiseptica.</title>
        <authorList>
            <person name="Chen Y."/>
            <person name="Song J."/>
            <person name="Wu B."/>
        </authorList>
    </citation>
    <scope>NUCLEOTIDE SEQUENCE [LARGE SCALE GENOMIC DNA]</scope>
</reference>
<keyword evidence="3" id="KW-0808">Transferase</keyword>
<dbReference type="InterPro" id="IPR029063">
    <property type="entry name" value="SAM-dependent_MTases_sf"/>
</dbReference>